<dbReference type="AlphaFoldDB" id="A0A1F7HD89"/>
<dbReference type="Gene3D" id="1.10.287.1490">
    <property type="match status" value="1"/>
</dbReference>
<keyword evidence="1" id="KW-0175">Coiled coil</keyword>
<name>A0A1F7HD89_9BACT</name>
<organism evidence="3 4">
    <name type="scientific">Candidatus Roizmanbacteria bacterium RIFCSPHIGHO2_02_FULL_40_9</name>
    <dbReference type="NCBI Taxonomy" id="1802042"/>
    <lineage>
        <taxon>Bacteria</taxon>
        <taxon>Candidatus Roizmaniibacteriota</taxon>
    </lineage>
</organism>
<accession>A0A1F7HD89</accession>
<feature type="compositionally biased region" description="Low complexity" evidence="2">
    <location>
        <begin position="1"/>
        <end position="16"/>
    </location>
</feature>
<evidence type="ECO:0000256" key="2">
    <source>
        <dbReference type="SAM" id="MobiDB-lite"/>
    </source>
</evidence>
<dbReference type="EMBL" id="MFZS01000010">
    <property type="protein sequence ID" value="OGK29241.1"/>
    <property type="molecule type" value="Genomic_DNA"/>
</dbReference>
<gene>
    <name evidence="3" type="ORF">A3D06_00395</name>
</gene>
<protein>
    <submittedName>
        <fullName evidence="3">Uncharacterized protein</fullName>
    </submittedName>
</protein>
<reference evidence="3 4" key="1">
    <citation type="journal article" date="2016" name="Nat. Commun.">
        <title>Thousands of microbial genomes shed light on interconnected biogeochemical processes in an aquifer system.</title>
        <authorList>
            <person name="Anantharaman K."/>
            <person name="Brown C.T."/>
            <person name="Hug L.A."/>
            <person name="Sharon I."/>
            <person name="Castelle C.J."/>
            <person name="Probst A.J."/>
            <person name="Thomas B.C."/>
            <person name="Singh A."/>
            <person name="Wilkins M.J."/>
            <person name="Karaoz U."/>
            <person name="Brodie E.L."/>
            <person name="Williams K.H."/>
            <person name="Hubbard S.S."/>
            <person name="Banfield J.F."/>
        </authorList>
    </citation>
    <scope>NUCLEOTIDE SEQUENCE [LARGE SCALE GENOMIC DNA]</scope>
</reference>
<comment type="caution">
    <text evidence="3">The sequence shown here is derived from an EMBL/GenBank/DDBJ whole genome shotgun (WGS) entry which is preliminary data.</text>
</comment>
<proteinExistence type="predicted"/>
<feature type="region of interest" description="Disordered" evidence="2">
    <location>
        <begin position="1"/>
        <end position="22"/>
    </location>
</feature>
<evidence type="ECO:0000256" key="1">
    <source>
        <dbReference type="SAM" id="Coils"/>
    </source>
</evidence>
<sequence>MDDSTQDPQTTDQTSTNEEMDAASVMLELEQRIKTFHSSVTMKRQEARDLKASLQDALNNDKSYMDYEDKIKDVKMQQQKVKDQIFSLSSIIQTKEEIKELTEEVKDLQTHLSKALIQYYEITKQSVITMTDGQTYEIKQSFSLIKQSSKYKP</sequence>
<evidence type="ECO:0000313" key="3">
    <source>
        <dbReference type="EMBL" id="OGK29241.1"/>
    </source>
</evidence>
<feature type="coiled-coil region" evidence="1">
    <location>
        <begin position="40"/>
        <end position="118"/>
    </location>
</feature>
<evidence type="ECO:0000313" key="4">
    <source>
        <dbReference type="Proteomes" id="UP000177027"/>
    </source>
</evidence>
<dbReference type="Proteomes" id="UP000177027">
    <property type="component" value="Unassembled WGS sequence"/>
</dbReference>